<dbReference type="PANTHER" id="PTHR10858">
    <property type="entry name" value="DEOXYRIBONUCLEASE II"/>
    <property type="match status" value="1"/>
</dbReference>
<comment type="similarity">
    <text evidence="1">Belongs to the DNase II family.</text>
</comment>
<name>A0AAN5DG14_9BILA</name>
<protein>
    <submittedName>
        <fullName evidence="3">Uncharacterized protein</fullName>
    </submittedName>
</protein>
<dbReference type="Pfam" id="PF03265">
    <property type="entry name" value="DNase_II"/>
    <property type="match status" value="1"/>
</dbReference>
<dbReference type="AlphaFoldDB" id="A0AAN5DG14"/>
<sequence>MGYCSTILFYNHPDIYSYRLPEWAAQIAPDLVQVLNKKYNKDPDNTNLVQSLVVKGAETTKMDVFAKTHLFNDDLWAGAVAPVYGSLEVESWIRGYEIGTVCESLYPVYDAKEVKIGGSNEFKSSKDHSKYGRTLDANNKVVCIGDINRTTSQCKRGGGAVCITDDELWMAYDTIKEV</sequence>
<proteinExistence type="inferred from homology"/>
<evidence type="ECO:0000256" key="1">
    <source>
        <dbReference type="ARBA" id="ARBA00007527"/>
    </source>
</evidence>
<dbReference type="PANTHER" id="PTHR10858:SF31">
    <property type="entry name" value="DEOXYRIBONUCLEASE-2"/>
    <property type="match status" value="1"/>
</dbReference>
<dbReference type="EMBL" id="BTRK01000006">
    <property type="protein sequence ID" value="GMR61119.1"/>
    <property type="molecule type" value="Genomic_DNA"/>
</dbReference>
<gene>
    <name evidence="3" type="ORF">PMAYCL1PPCAC_31314</name>
</gene>
<dbReference type="InterPro" id="IPR004947">
    <property type="entry name" value="DNase_II"/>
</dbReference>
<dbReference type="GO" id="GO:0004531">
    <property type="term" value="F:deoxyribonuclease II activity"/>
    <property type="evidence" value="ECO:0007669"/>
    <property type="project" value="InterPro"/>
</dbReference>
<reference evidence="4" key="1">
    <citation type="submission" date="2022-10" db="EMBL/GenBank/DDBJ databases">
        <title>Genome assembly of Pristionchus species.</title>
        <authorList>
            <person name="Yoshida K."/>
            <person name="Sommer R.J."/>
        </authorList>
    </citation>
    <scope>NUCLEOTIDE SEQUENCE [LARGE SCALE GENOMIC DNA]</scope>
    <source>
        <strain evidence="4">RS5460</strain>
    </source>
</reference>
<organism evidence="3 4">
    <name type="scientific">Pristionchus mayeri</name>
    <dbReference type="NCBI Taxonomy" id="1317129"/>
    <lineage>
        <taxon>Eukaryota</taxon>
        <taxon>Metazoa</taxon>
        <taxon>Ecdysozoa</taxon>
        <taxon>Nematoda</taxon>
        <taxon>Chromadorea</taxon>
        <taxon>Rhabditida</taxon>
        <taxon>Rhabditina</taxon>
        <taxon>Diplogasteromorpha</taxon>
        <taxon>Diplogasteroidea</taxon>
        <taxon>Neodiplogasteridae</taxon>
        <taxon>Pristionchus</taxon>
    </lineage>
</organism>
<feature type="non-terminal residue" evidence="3">
    <location>
        <position position="178"/>
    </location>
</feature>
<keyword evidence="2" id="KW-0378">Hydrolase</keyword>
<accession>A0AAN5DG14</accession>
<dbReference type="Proteomes" id="UP001328107">
    <property type="component" value="Unassembled WGS sequence"/>
</dbReference>
<evidence type="ECO:0000256" key="2">
    <source>
        <dbReference type="ARBA" id="ARBA00022801"/>
    </source>
</evidence>
<keyword evidence="4" id="KW-1185">Reference proteome</keyword>
<comment type="caution">
    <text evidence="3">The sequence shown here is derived from an EMBL/GenBank/DDBJ whole genome shotgun (WGS) entry which is preliminary data.</text>
</comment>
<evidence type="ECO:0000313" key="4">
    <source>
        <dbReference type="Proteomes" id="UP001328107"/>
    </source>
</evidence>
<evidence type="ECO:0000313" key="3">
    <source>
        <dbReference type="EMBL" id="GMR61119.1"/>
    </source>
</evidence>
<dbReference type="GO" id="GO:0006309">
    <property type="term" value="P:apoptotic DNA fragmentation"/>
    <property type="evidence" value="ECO:0007669"/>
    <property type="project" value="TreeGrafter"/>
</dbReference>